<accession>B0DPQ5</accession>
<dbReference type="GeneID" id="6081596"/>
<dbReference type="EMBL" id="DS547124">
    <property type="protein sequence ID" value="EDR03419.1"/>
    <property type="molecule type" value="Genomic_DNA"/>
</dbReference>
<protein>
    <submittedName>
        <fullName evidence="2">Predicted protein</fullName>
    </submittedName>
</protein>
<dbReference type="Proteomes" id="UP000001194">
    <property type="component" value="Unassembled WGS sequence"/>
</dbReference>
<dbReference type="OrthoDB" id="258392at2759"/>
<gene>
    <name evidence="2" type="ORF">LACBIDRAFT_331519</name>
</gene>
<organism evidence="3">
    <name type="scientific">Laccaria bicolor (strain S238N-H82 / ATCC MYA-4686)</name>
    <name type="common">Bicoloured deceiver</name>
    <name type="synonym">Laccaria laccata var. bicolor</name>
    <dbReference type="NCBI Taxonomy" id="486041"/>
    <lineage>
        <taxon>Eukaryota</taxon>
        <taxon>Fungi</taxon>
        <taxon>Dikarya</taxon>
        <taxon>Basidiomycota</taxon>
        <taxon>Agaricomycotina</taxon>
        <taxon>Agaricomycetes</taxon>
        <taxon>Agaricomycetidae</taxon>
        <taxon>Agaricales</taxon>
        <taxon>Agaricineae</taxon>
        <taxon>Hydnangiaceae</taxon>
        <taxon>Laccaria</taxon>
    </lineage>
</organism>
<evidence type="ECO:0000313" key="2">
    <source>
        <dbReference type="EMBL" id="EDR03419.1"/>
    </source>
</evidence>
<proteinExistence type="predicted"/>
<evidence type="ECO:0000313" key="3">
    <source>
        <dbReference type="Proteomes" id="UP000001194"/>
    </source>
</evidence>
<dbReference type="KEGG" id="lbc:LACBIDRAFT_331519"/>
<dbReference type="AlphaFoldDB" id="B0DPQ5"/>
<feature type="region of interest" description="Disordered" evidence="1">
    <location>
        <begin position="104"/>
        <end position="143"/>
    </location>
</feature>
<keyword evidence="3" id="KW-1185">Reference proteome</keyword>
<dbReference type="RefSeq" id="XP_001885875.1">
    <property type="nucleotide sequence ID" value="XM_001885840.1"/>
</dbReference>
<dbReference type="HOGENOM" id="CLU_1057947_0_0_1"/>
<evidence type="ECO:0000256" key="1">
    <source>
        <dbReference type="SAM" id="MobiDB-lite"/>
    </source>
</evidence>
<dbReference type="InParanoid" id="B0DPQ5"/>
<reference evidence="2 3" key="1">
    <citation type="journal article" date="2008" name="Nature">
        <title>The genome of Laccaria bicolor provides insights into mycorrhizal symbiosis.</title>
        <authorList>
            <person name="Martin F."/>
            <person name="Aerts A."/>
            <person name="Ahren D."/>
            <person name="Brun A."/>
            <person name="Danchin E.G.J."/>
            <person name="Duchaussoy F."/>
            <person name="Gibon J."/>
            <person name="Kohler A."/>
            <person name="Lindquist E."/>
            <person name="Pereda V."/>
            <person name="Salamov A."/>
            <person name="Shapiro H.J."/>
            <person name="Wuyts J."/>
            <person name="Blaudez D."/>
            <person name="Buee M."/>
            <person name="Brokstein P."/>
            <person name="Canbaeck B."/>
            <person name="Cohen D."/>
            <person name="Courty P.E."/>
            <person name="Coutinho P.M."/>
            <person name="Delaruelle C."/>
            <person name="Detter J.C."/>
            <person name="Deveau A."/>
            <person name="DiFazio S."/>
            <person name="Duplessis S."/>
            <person name="Fraissinet-Tachet L."/>
            <person name="Lucic E."/>
            <person name="Frey-Klett P."/>
            <person name="Fourrey C."/>
            <person name="Feussner I."/>
            <person name="Gay G."/>
            <person name="Grimwood J."/>
            <person name="Hoegger P.J."/>
            <person name="Jain P."/>
            <person name="Kilaru S."/>
            <person name="Labbe J."/>
            <person name="Lin Y.C."/>
            <person name="Legue V."/>
            <person name="Le Tacon F."/>
            <person name="Marmeisse R."/>
            <person name="Melayah D."/>
            <person name="Montanini B."/>
            <person name="Muratet M."/>
            <person name="Nehls U."/>
            <person name="Niculita-Hirzel H."/>
            <person name="Oudot-Le Secq M.P."/>
            <person name="Peter M."/>
            <person name="Quesneville H."/>
            <person name="Rajashekar B."/>
            <person name="Reich M."/>
            <person name="Rouhier N."/>
            <person name="Schmutz J."/>
            <person name="Yin T."/>
            <person name="Chalot M."/>
            <person name="Henrissat B."/>
            <person name="Kuees U."/>
            <person name="Lucas S."/>
            <person name="Van de Peer Y."/>
            <person name="Podila G.K."/>
            <person name="Polle A."/>
            <person name="Pukkila P.J."/>
            <person name="Richardson P.M."/>
            <person name="Rouze P."/>
            <person name="Sanders I.R."/>
            <person name="Stajich J.E."/>
            <person name="Tunlid A."/>
            <person name="Tuskan G."/>
            <person name="Grigoriev I.V."/>
        </authorList>
    </citation>
    <scope>NUCLEOTIDE SEQUENCE [LARGE SCALE GENOMIC DNA]</scope>
    <source>
        <strain evidence="3">S238N-H82 / ATCC MYA-4686</strain>
    </source>
</reference>
<feature type="compositionally biased region" description="Polar residues" evidence="1">
    <location>
        <begin position="105"/>
        <end position="122"/>
    </location>
</feature>
<name>B0DPQ5_LACBS</name>
<dbReference type="STRING" id="486041.B0DPQ5"/>
<sequence length="263" mass="29076">MLSSIVLFYIHAMSGTRTLGYHYTSGQYLNNESQVTMIIGECQAHHPDADNRQPPYVSILILAGAYAVTFRSLLGDDKGRLRRGISQGMWLFPTTNLSHIHIPPQLNQANTTPSQLSTTSAPANEMIPHPNPNPSPKSTRHSPSIACTIRRHSPLQAPVCTPTLLVPSQQNNMIVFANETTVIAPLGGYQYVPVETVEPGNDRSLASWTNCPNFDKHIRAFNHNLRRPISHVAFDWSLGPPYTIIGPSLFCFVMEGMLHVVLS</sequence>